<evidence type="ECO:0000256" key="7">
    <source>
        <dbReference type="RuleBase" id="RU366025"/>
    </source>
</evidence>
<evidence type="ECO:0000313" key="10">
    <source>
        <dbReference type="EMBL" id="GFH43776.1"/>
    </source>
</evidence>
<dbReference type="InterPro" id="IPR018200">
    <property type="entry name" value="USP_CS"/>
</dbReference>
<dbReference type="InterPro" id="IPR050185">
    <property type="entry name" value="Ub_carboxyl-term_hydrolase"/>
</dbReference>
<keyword evidence="6 7" id="KW-0788">Thiol protease</keyword>
<dbReference type="CDD" id="cd02674">
    <property type="entry name" value="Peptidase_C19R"/>
    <property type="match status" value="1"/>
</dbReference>
<comment type="catalytic activity">
    <reaction evidence="1 7">
        <text>Thiol-dependent hydrolysis of ester, thioester, amide, peptide and isopeptide bonds formed by the C-terminal Gly of ubiquitin (a 76-residue protein attached to proteins as an intracellular targeting signal).</text>
        <dbReference type="EC" id="3.4.19.12"/>
    </reaction>
</comment>
<dbReference type="GO" id="GO:0006508">
    <property type="term" value="P:proteolysis"/>
    <property type="evidence" value="ECO:0007669"/>
    <property type="project" value="UniProtKB-KW"/>
</dbReference>
<evidence type="ECO:0000256" key="8">
    <source>
        <dbReference type="SAM" id="MobiDB-lite"/>
    </source>
</evidence>
<comment type="similarity">
    <text evidence="2 7">Belongs to the peptidase C19 family.</text>
</comment>
<dbReference type="PROSITE" id="PS00973">
    <property type="entry name" value="USP_2"/>
    <property type="match status" value="1"/>
</dbReference>
<feature type="region of interest" description="Disordered" evidence="8">
    <location>
        <begin position="1"/>
        <end position="104"/>
    </location>
</feature>
<feature type="domain" description="USP" evidence="9">
    <location>
        <begin position="116"/>
        <end position="537"/>
    </location>
</feature>
<dbReference type="GO" id="GO:0016579">
    <property type="term" value="P:protein deubiquitination"/>
    <property type="evidence" value="ECO:0007669"/>
    <property type="project" value="InterPro"/>
</dbReference>
<evidence type="ECO:0000256" key="2">
    <source>
        <dbReference type="ARBA" id="ARBA00009085"/>
    </source>
</evidence>
<dbReference type="PANTHER" id="PTHR21646">
    <property type="entry name" value="UBIQUITIN CARBOXYL-TERMINAL HYDROLASE"/>
    <property type="match status" value="1"/>
</dbReference>
<evidence type="ECO:0000256" key="4">
    <source>
        <dbReference type="ARBA" id="ARBA00022786"/>
    </source>
</evidence>
<dbReference type="EC" id="3.4.19.12" evidence="7"/>
<name>A0AAD3CFD4_9STRA</name>
<evidence type="ECO:0000256" key="3">
    <source>
        <dbReference type="ARBA" id="ARBA00022670"/>
    </source>
</evidence>
<proteinExistence type="inferred from homology"/>
<dbReference type="InterPro" id="IPR038765">
    <property type="entry name" value="Papain-like_cys_pep_sf"/>
</dbReference>
<evidence type="ECO:0000256" key="1">
    <source>
        <dbReference type="ARBA" id="ARBA00000707"/>
    </source>
</evidence>
<keyword evidence="5 7" id="KW-0378">Hydrolase</keyword>
<dbReference type="PROSITE" id="PS50235">
    <property type="entry name" value="USP_3"/>
    <property type="match status" value="1"/>
</dbReference>
<evidence type="ECO:0000313" key="11">
    <source>
        <dbReference type="Proteomes" id="UP001054902"/>
    </source>
</evidence>
<keyword evidence="11" id="KW-1185">Reference proteome</keyword>
<comment type="caution">
    <text evidence="10">The sequence shown here is derived from an EMBL/GenBank/DDBJ whole genome shotgun (WGS) entry which is preliminary data.</text>
</comment>
<dbReference type="AlphaFoldDB" id="A0AAD3CFD4"/>
<reference evidence="10 11" key="1">
    <citation type="journal article" date="2021" name="Sci. Rep.">
        <title>The genome of the diatom Chaetoceros tenuissimus carries an ancient integrated fragment of an extant virus.</title>
        <authorList>
            <person name="Hongo Y."/>
            <person name="Kimura K."/>
            <person name="Takaki Y."/>
            <person name="Yoshida Y."/>
            <person name="Baba S."/>
            <person name="Kobayashi G."/>
            <person name="Nagasaki K."/>
            <person name="Hano T."/>
            <person name="Tomaru Y."/>
        </authorList>
    </citation>
    <scope>NUCLEOTIDE SEQUENCE [LARGE SCALE GENOMIC DNA]</scope>
    <source>
        <strain evidence="10 11">NIES-3715</strain>
    </source>
</reference>
<dbReference type="Pfam" id="PF00443">
    <property type="entry name" value="UCH"/>
    <property type="match status" value="1"/>
</dbReference>
<dbReference type="EMBL" id="BLLK01000019">
    <property type="protein sequence ID" value="GFH43776.1"/>
    <property type="molecule type" value="Genomic_DNA"/>
</dbReference>
<dbReference type="InterPro" id="IPR001394">
    <property type="entry name" value="Peptidase_C19_UCH"/>
</dbReference>
<keyword evidence="3 7" id="KW-0645">Protease</keyword>
<feature type="compositionally biased region" description="Polar residues" evidence="8">
    <location>
        <begin position="65"/>
        <end position="76"/>
    </location>
</feature>
<protein>
    <recommendedName>
        <fullName evidence="7">Ubiquitin carboxyl-terminal hydrolase</fullName>
        <ecNumber evidence="7">3.4.19.12</ecNumber>
    </recommendedName>
</protein>
<evidence type="ECO:0000259" key="9">
    <source>
        <dbReference type="PROSITE" id="PS50235"/>
    </source>
</evidence>
<keyword evidence="4 7" id="KW-0833">Ubl conjugation pathway</keyword>
<dbReference type="SUPFAM" id="SSF54001">
    <property type="entry name" value="Cysteine proteinases"/>
    <property type="match status" value="1"/>
</dbReference>
<evidence type="ECO:0000256" key="5">
    <source>
        <dbReference type="ARBA" id="ARBA00022801"/>
    </source>
</evidence>
<evidence type="ECO:0000256" key="6">
    <source>
        <dbReference type="ARBA" id="ARBA00022807"/>
    </source>
</evidence>
<sequence length="578" mass="65512">MSTNDTRKPNNSKQRNPTTGHVKANIKKDVPIVKQQRKPSRPQQTSEVKKKSFVETIAAKKNVTKESVSSQSVTSENQEKDTNTSSAPTTPVPAPTPKVSPWGNIKSMNQAVPGIVGLENLGNSCYLNCIIQCLAQLTCLNRFMLAREQNDVDVNKIKYKISQKFAINTSNPLGSSGRVAHAYAKLLCTIWNQHLAINNDNSQETTIFPHAMKTTIGTFCSQFHNLQQHDAQEFASFLIDGIHEDLNRINFSKLSMNNSTTVYIDTISALDDPSMAIKQWQHHLQRNDSIITDHFQGMHRTTLSCPHCSKRSTKFDVYSSLSLPLVQPTEQEYIELTSCLNHFVRKEQLDDSNTWYCSQCKRNVNAMKQVQLWSCPDVLVIHLKRFTFEQMASSSNADYGVASPNYTLGNFMSEESPQQESYTDPYMAMGIRQHKIETPIRFPIQSLNMEPYLTGPIDPQAPPSYKLMGVAQHTGSAADNGHYTATIRNCKNQKFYHMNDVDITAIEYSSTEENEELFWRRSVGVDEGAYLLFYQRTKGESKWGGMEKIIKLGYQKVKQMEKEAVDDDGFKQVKSKRR</sequence>
<gene>
    <name evidence="10" type="ORF">CTEN210_00249</name>
</gene>
<dbReference type="InterPro" id="IPR028889">
    <property type="entry name" value="USP"/>
</dbReference>
<dbReference type="GO" id="GO:0004843">
    <property type="term" value="F:cysteine-type deubiquitinase activity"/>
    <property type="evidence" value="ECO:0007669"/>
    <property type="project" value="UniProtKB-UniRule"/>
</dbReference>
<organism evidence="10 11">
    <name type="scientific">Chaetoceros tenuissimus</name>
    <dbReference type="NCBI Taxonomy" id="426638"/>
    <lineage>
        <taxon>Eukaryota</taxon>
        <taxon>Sar</taxon>
        <taxon>Stramenopiles</taxon>
        <taxon>Ochrophyta</taxon>
        <taxon>Bacillariophyta</taxon>
        <taxon>Coscinodiscophyceae</taxon>
        <taxon>Chaetocerotophycidae</taxon>
        <taxon>Chaetocerotales</taxon>
        <taxon>Chaetocerotaceae</taxon>
        <taxon>Chaetoceros</taxon>
    </lineage>
</organism>
<feature type="compositionally biased region" description="Polar residues" evidence="8">
    <location>
        <begin position="9"/>
        <end position="19"/>
    </location>
</feature>
<dbReference type="PANTHER" id="PTHR21646:SF24">
    <property type="entry name" value="UBIQUITIN CARBOXYL-TERMINAL HYDROLASE"/>
    <property type="match status" value="1"/>
</dbReference>
<dbReference type="Gene3D" id="3.90.70.10">
    <property type="entry name" value="Cysteine proteinases"/>
    <property type="match status" value="1"/>
</dbReference>
<dbReference type="PROSITE" id="PS00972">
    <property type="entry name" value="USP_1"/>
    <property type="match status" value="1"/>
</dbReference>
<accession>A0AAD3CFD4</accession>
<dbReference type="Proteomes" id="UP001054902">
    <property type="component" value="Unassembled WGS sequence"/>
</dbReference>